<feature type="compositionally biased region" description="Polar residues" evidence="3">
    <location>
        <begin position="49"/>
        <end position="65"/>
    </location>
</feature>
<feature type="compositionally biased region" description="Basic and acidic residues" evidence="3">
    <location>
        <begin position="601"/>
        <end position="611"/>
    </location>
</feature>
<feature type="region of interest" description="Disordered" evidence="3">
    <location>
        <begin position="1"/>
        <end position="213"/>
    </location>
</feature>
<dbReference type="EMBL" id="QXJM01000016">
    <property type="protein sequence ID" value="RIE05065.1"/>
    <property type="molecule type" value="Genomic_DNA"/>
</dbReference>
<gene>
    <name evidence="4" type="ORF">D3H35_02740</name>
</gene>
<comment type="caution">
    <text evidence="4">The sequence shown here is derived from an EMBL/GenBank/DDBJ whole genome shotgun (WGS) entry which is preliminary data.</text>
</comment>
<protein>
    <submittedName>
        <fullName evidence="4">Uncharacterized protein</fullName>
    </submittedName>
</protein>
<evidence type="ECO:0000313" key="5">
    <source>
        <dbReference type="Proteomes" id="UP000266340"/>
    </source>
</evidence>
<reference evidence="4 5" key="1">
    <citation type="submission" date="2018-09" db="EMBL/GenBank/DDBJ databases">
        <title>Cohnella cavernae sp. nov., isolated from a karst cave.</title>
        <authorList>
            <person name="Zhu H."/>
        </authorList>
    </citation>
    <scope>NUCLEOTIDE SEQUENCE [LARGE SCALE GENOMIC DNA]</scope>
    <source>
        <strain evidence="4 5">K2E09-144</strain>
    </source>
</reference>
<organism evidence="4 5">
    <name type="scientific">Cohnella faecalis</name>
    <dbReference type="NCBI Taxonomy" id="2315694"/>
    <lineage>
        <taxon>Bacteria</taxon>
        <taxon>Bacillati</taxon>
        <taxon>Bacillota</taxon>
        <taxon>Bacilli</taxon>
        <taxon>Bacillales</taxon>
        <taxon>Paenibacillaceae</taxon>
        <taxon>Cohnella</taxon>
    </lineage>
</organism>
<evidence type="ECO:0000313" key="4">
    <source>
        <dbReference type="EMBL" id="RIE05065.1"/>
    </source>
</evidence>
<dbReference type="Proteomes" id="UP000266340">
    <property type="component" value="Unassembled WGS sequence"/>
</dbReference>
<feature type="compositionally biased region" description="Basic and acidic residues" evidence="3">
    <location>
        <begin position="304"/>
        <end position="327"/>
    </location>
</feature>
<feature type="compositionally biased region" description="Basic and acidic residues" evidence="3">
    <location>
        <begin position="574"/>
        <end position="594"/>
    </location>
</feature>
<keyword evidence="5" id="KW-1185">Reference proteome</keyword>
<feature type="compositionally biased region" description="Polar residues" evidence="3">
    <location>
        <begin position="1"/>
        <end position="17"/>
    </location>
</feature>
<dbReference type="PANTHER" id="PTHR31250:SF27">
    <property type="entry name" value="IQ DOMAIN-CONTAINING PROTEIN IQM5"/>
    <property type="match status" value="1"/>
</dbReference>
<keyword evidence="2" id="KW-0963">Cytoplasm</keyword>
<feature type="compositionally biased region" description="Acidic residues" evidence="3">
    <location>
        <begin position="160"/>
        <end position="174"/>
    </location>
</feature>
<accession>A0A398CR73</accession>
<name>A0A398CR73_9BACL</name>
<feature type="region of interest" description="Disordered" evidence="3">
    <location>
        <begin position="296"/>
        <end position="340"/>
    </location>
</feature>
<feature type="region of interest" description="Disordered" evidence="3">
    <location>
        <begin position="565"/>
        <end position="621"/>
    </location>
</feature>
<proteinExistence type="predicted"/>
<dbReference type="PANTHER" id="PTHR31250">
    <property type="entry name" value="IQ DOMAIN-CONTAINING PROTEIN IQM3"/>
    <property type="match status" value="1"/>
</dbReference>
<feature type="compositionally biased region" description="Polar residues" evidence="3">
    <location>
        <begin position="26"/>
        <end position="37"/>
    </location>
</feature>
<evidence type="ECO:0000256" key="3">
    <source>
        <dbReference type="SAM" id="MobiDB-lite"/>
    </source>
</evidence>
<comment type="subcellular location">
    <subcellularLocation>
        <location evidence="1">Cytoplasm</location>
    </subcellularLocation>
</comment>
<evidence type="ECO:0000256" key="1">
    <source>
        <dbReference type="ARBA" id="ARBA00004496"/>
    </source>
</evidence>
<dbReference type="GO" id="GO:0005737">
    <property type="term" value="C:cytoplasm"/>
    <property type="evidence" value="ECO:0007669"/>
    <property type="project" value="UniProtKB-SubCell"/>
</dbReference>
<dbReference type="AlphaFoldDB" id="A0A398CR73"/>
<evidence type="ECO:0000256" key="2">
    <source>
        <dbReference type="ARBA" id="ARBA00022490"/>
    </source>
</evidence>
<dbReference type="InterPro" id="IPR044159">
    <property type="entry name" value="IQM"/>
</dbReference>
<sequence length="621" mass="69322">MVGNQATQELLLNSARGTEQELPKPQFSTDAYSSNGYTPFKDDVPENYNYESDNMDGNTTTSLPKTISRGYTPFKHDVPEDYNYESESDSGQLFNIAGSAEPSAPQSQPESDKGGEAASQPLKTISKGYTPFKHDVPEDYATTPPKTISMGYTPFKQDVPEDYNYESESDIEIESDSKKESDSEIDSESGQLSKVSGAAEPSASGSNLPRISDKGFYMESNKEAKFDKKLLHQGAISGVDLDSTTFYANESQRASYSRSFDSTGKMVNKTDSKAVNTIGADRSATKGAKADRHIFTMDGQGEFHSTDAVKENRDRSKQIRNQRKQDLKGLQSDPENQEKLRNMELPAMERFHHSSFNAGGDIAGAGELQVRDGQVELVSDASGHYKPGSRQMIQTVQQLEKNKVPIEQLGVEFIGKPEFEYETDLKTGEHRVDEATGKKVHRLDAEGKKVKKLDQYGLQSVSKNMQASAMELLGYADHSPDAAEERMRDMHGKKNAMLEELLGKVKPVEPINYNYRDDVQSNHANLMRELRSKRAKIAPISGIQEEKYFGANKREEIIKKTEEVESGGYTSNDVKYRQDEDIYNDDKYDGDKYGYDSANDIGEKPIDRGYTDMDFTSDESK</sequence>